<dbReference type="RefSeq" id="WP_132419111.1">
    <property type="nucleotide sequence ID" value="NZ_SKFG01000017.1"/>
</dbReference>
<comment type="caution">
    <text evidence="1">The sequence shown here is derived from an EMBL/GenBank/DDBJ whole genome shotgun (WGS) entry which is preliminary data.</text>
</comment>
<dbReference type="EMBL" id="SKFG01000017">
    <property type="protein sequence ID" value="TCZ75658.1"/>
    <property type="molecule type" value="Genomic_DNA"/>
</dbReference>
<reference evidence="1 2" key="1">
    <citation type="submission" date="2019-03" db="EMBL/GenBank/DDBJ databases">
        <authorList>
            <person name="Kim M.K.M."/>
        </authorList>
    </citation>
    <scope>NUCLEOTIDE SEQUENCE [LARGE SCALE GENOMIC DNA]</scope>
    <source>
        <strain evidence="1 2">18JY21-1</strain>
    </source>
</reference>
<dbReference type="NCBIfam" id="NF046065">
    <property type="entry name" value="MtxRegRemB"/>
    <property type="match status" value="1"/>
</dbReference>
<protein>
    <submittedName>
        <fullName evidence="1">DUF370 domain-containing protein</fullName>
    </submittedName>
</protein>
<gene>
    <name evidence="1" type="ORF">E0485_16270</name>
</gene>
<dbReference type="Pfam" id="PF04025">
    <property type="entry name" value="RemA-like"/>
    <property type="match status" value="1"/>
</dbReference>
<name>A0A4R4ECI4_9BACL</name>
<organism evidence="1 2">
    <name type="scientific">Paenibacillus albiflavus</name>
    <dbReference type="NCBI Taxonomy" id="2545760"/>
    <lineage>
        <taxon>Bacteria</taxon>
        <taxon>Bacillati</taxon>
        <taxon>Bacillota</taxon>
        <taxon>Bacilli</taxon>
        <taxon>Bacillales</taxon>
        <taxon>Paenibacillaceae</taxon>
        <taxon>Paenibacillus</taxon>
    </lineage>
</organism>
<dbReference type="Proteomes" id="UP000295418">
    <property type="component" value="Unassembled WGS sequence"/>
</dbReference>
<dbReference type="OrthoDB" id="9811390at2"/>
<accession>A0A4R4ECI4</accession>
<dbReference type="InterPro" id="IPR007169">
    <property type="entry name" value="RemA-like"/>
</dbReference>
<evidence type="ECO:0000313" key="2">
    <source>
        <dbReference type="Proteomes" id="UP000295418"/>
    </source>
</evidence>
<sequence length="85" mass="9501">MFIHLGGEKMIRSSELIAIFDLSIEKTSKISKAFVASATKEHRIEVIGEEESKSLIVTLNKVYYSPISASTLGKRARYLLADQKI</sequence>
<keyword evidence="2" id="KW-1185">Reference proteome</keyword>
<evidence type="ECO:0000313" key="1">
    <source>
        <dbReference type="EMBL" id="TCZ75658.1"/>
    </source>
</evidence>
<proteinExistence type="predicted"/>
<dbReference type="AlphaFoldDB" id="A0A4R4ECI4"/>